<comment type="similarity">
    <text evidence="2">Belongs to the AAA ATPase family.</text>
</comment>
<dbReference type="OrthoDB" id="2187at2759"/>
<dbReference type="GO" id="GO:0016887">
    <property type="term" value="F:ATP hydrolysis activity"/>
    <property type="evidence" value="ECO:0007669"/>
    <property type="project" value="InterPro"/>
</dbReference>
<keyword evidence="13" id="KW-1185">Reference proteome</keyword>
<dbReference type="InterPro" id="IPR047533">
    <property type="entry name" value="RecA-like_PEX6_r2"/>
</dbReference>
<accession>A0A067K770</accession>
<comment type="catalytic activity">
    <reaction evidence="10">
        <text>ATP + H2O = ADP + phosphate + H(+)</text>
        <dbReference type="Rhea" id="RHEA:13065"/>
        <dbReference type="ChEBI" id="CHEBI:15377"/>
        <dbReference type="ChEBI" id="CHEBI:15378"/>
        <dbReference type="ChEBI" id="CHEBI:30616"/>
        <dbReference type="ChEBI" id="CHEBI:43474"/>
        <dbReference type="ChEBI" id="CHEBI:456216"/>
    </reaction>
    <physiologicalReaction direction="left-to-right" evidence="10">
        <dbReference type="Rhea" id="RHEA:13066"/>
    </physiologicalReaction>
</comment>
<dbReference type="InterPro" id="IPR003593">
    <property type="entry name" value="AAA+_ATPase"/>
</dbReference>
<keyword evidence="6" id="KW-0067">ATP-binding</keyword>
<evidence type="ECO:0000313" key="12">
    <source>
        <dbReference type="EMBL" id="KDP28105.1"/>
    </source>
</evidence>
<evidence type="ECO:0000256" key="3">
    <source>
        <dbReference type="ARBA" id="ARBA00022593"/>
    </source>
</evidence>
<keyword evidence="5" id="KW-0378">Hydrolase</keyword>
<evidence type="ECO:0000313" key="13">
    <source>
        <dbReference type="Proteomes" id="UP000027138"/>
    </source>
</evidence>
<feature type="domain" description="AAA+ ATPase" evidence="11">
    <location>
        <begin position="377"/>
        <end position="538"/>
    </location>
</feature>
<dbReference type="GO" id="GO:0005778">
    <property type="term" value="C:peroxisomal membrane"/>
    <property type="evidence" value="ECO:0007669"/>
    <property type="project" value="TreeGrafter"/>
</dbReference>
<dbReference type="InterPro" id="IPR050168">
    <property type="entry name" value="AAA_ATPase_domain"/>
</dbReference>
<evidence type="ECO:0000256" key="1">
    <source>
        <dbReference type="ARBA" id="ARBA00004370"/>
    </source>
</evidence>
<dbReference type="GO" id="GO:0005524">
    <property type="term" value="F:ATP binding"/>
    <property type="evidence" value="ECO:0007669"/>
    <property type="project" value="UniProtKB-KW"/>
</dbReference>
<dbReference type="Proteomes" id="UP000027138">
    <property type="component" value="Unassembled WGS sequence"/>
</dbReference>
<dbReference type="PANTHER" id="PTHR23077:SF9">
    <property type="entry name" value="PEROXISOMAL ATPASE PEX6"/>
    <property type="match status" value="1"/>
</dbReference>
<evidence type="ECO:0000256" key="10">
    <source>
        <dbReference type="ARBA" id="ARBA00048778"/>
    </source>
</evidence>
<evidence type="ECO:0000256" key="9">
    <source>
        <dbReference type="ARBA" id="ARBA00034920"/>
    </source>
</evidence>
<dbReference type="Pfam" id="PF00004">
    <property type="entry name" value="AAA"/>
    <property type="match status" value="2"/>
</dbReference>
<dbReference type="SUPFAM" id="SSF52540">
    <property type="entry name" value="P-loop containing nucleoside triphosphate hydrolases"/>
    <property type="match status" value="2"/>
</dbReference>
<proteinExistence type="inferred from homology"/>
<keyword evidence="7" id="KW-0472">Membrane</keyword>
<dbReference type="Gene3D" id="3.40.50.300">
    <property type="entry name" value="P-loop containing nucleotide triphosphate hydrolases"/>
    <property type="match status" value="2"/>
</dbReference>
<evidence type="ECO:0000256" key="5">
    <source>
        <dbReference type="ARBA" id="ARBA00022801"/>
    </source>
</evidence>
<keyword evidence="4" id="KW-0547">Nucleotide-binding</keyword>
<dbReference type="CDD" id="cd19527">
    <property type="entry name" value="RecA-like_PEX6_r2"/>
    <property type="match status" value="1"/>
</dbReference>
<dbReference type="PROSITE" id="PS00674">
    <property type="entry name" value="AAA"/>
    <property type="match status" value="1"/>
</dbReference>
<sequence length="943" mass="103218">MVETRRKPLVLSSTKFLVDSILSSSKLSERDRLGENRLPGNDVSPSLKLPAGILRLSKDKIGVSGFKLTSLDDSALVGLSTAVLKRLGITSGSLVLIMNIETTVHRIAQVVILDPPRNNEHRFGVKGPTSNSPHTMLVFPSYKLPSDEMPLLDREIAYLSPLLAFNLDLHVSCLKSLVHQGNETLASLFDPNVDAETCREVSDGSLISVGLKPLSQVLKYASHLRVSFVKIPECGTLESLKGSSSIEAEARQEMIDLALHSYFEVDRFLARGDVFNIFIHWNCKSEICIPCSQRSQNRSDNIIYFKVMAMEPPDEAILRVNCTQTALVLGGNAPSALPPDLLIDGPKGFAPFQGDTIKILASILAPPLCPSALSSKFRVSVLLYGPAGCGKRTVVRYISRRLGLHVVEFSCHNLMASSDRRTTVALAQAFNTAQRYSPTILLLRHFDVFRNLMLHEGSPNDQIGLTSEVASVIREFTEPVAEDDDNYSDEISNGDLPIKDTGKIKHQVLLVAAAESSEGLPPTVRRCFSHEISMGPLTEEQRVEMVSQLLQSGSELLSDTRLEDTVKNVVGQTSGFMPRDLCALIADAGASLIQKGNIHVGEPEVKNMDSSFGDKVVQNHEPRTALPQVLGKEHLPKALERSKKRNASALGTPKVPNVKWEDVGGLEDVKKSILDTVQLPLLHKDLFSSGLRKRSGVLLYGPPGTGKTLLAKAVATECSLNFLSVKGPELINMYIGESEKNVRDIFQKARSARPCVIFFDELDSLAPARGASGDSGGVMDRVVSQMLAEIDGLNDSTQDLFIIGASNRPDLIDPALLRPGRFDKLLYVGVNSDASYRERVLKALTRKFTLHQDVSLYSIAKKCPPNFTGADMYALCADAWFHAAKRKVLSSDSESSSTVHAADSVIVEYDDFVKVLMELSPSLSMAELKKYELLRDQFEGSSK</sequence>
<dbReference type="InterPro" id="IPR003960">
    <property type="entry name" value="ATPase_AAA_CS"/>
</dbReference>
<protein>
    <recommendedName>
        <fullName evidence="8">Peroxisomal ATPase PEX6</fullName>
    </recommendedName>
    <alternativeName>
        <fullName evidence="9">Peroxin-6</fullName>
    </alternativeName>
</protein>
<dbReference type="InterPro" id="IPR003959">
    <property type="entry name" value="ATPase_AAA_core"/>
</dbReference>
<dbReference type="AlphaFoldDB" id="A0A067K770"/>
<evidence type="ECO:0000256" key="6">
    <source>
        <dbReference type="ARBA" id="ARBA00022840"/>
    </source>
</evidence>
<dbReference type="GO" id="GO:0016558">
    <property type="term" value="P:protein import into peroxisome matrix"/>
    <property type="evidence" value="ECO:0007669"/>
    <property type="project" value="TreeGrafter"/>
</dbReference>
<dbReference type="GO" id="GO:0005829">
    <property type="term" value="C:cytosol"/>
    <property type="evidence" value="ECO:0007669"/>
    <property type="project" value="TreeGrafter"/>
</dbReference>
<name>A0A067K770_JATCU</name>
<gene>
    <name evidence="12" type="ORF">JCGZ_13876</name>
</gene>
<dbReference type="InterPro" id="IPR027417">
    <property type="entry name" value="P-loop_NTPase"/>
</dbReference>
<dbReference type="FunFam" id="1.10.8.60:FF:000077">
    <property type="entry name" value="Peroxisome biogenesis protein 6"/>
    <property type="match status" value="1"/>
</dbReference>
<evidence type="ECO:0000259" key="11">
    <source>
        <dbReference type="SMART" id="SM00382"/>
    </source>
</evidence>
<dbReference type="Gene3D" id="1.10.8.60">
    <property type="match status" value="1"/>
</dbReference>
<evidence type="ECO:0000256" key="4">
    <source>
        <dbReference type="ARBA" id="ARBA00022741"/>
    </source>
</evidence>
<dbReference type="SMART" id="SM00382">
    <property type="entry name" value="AAA"/>
    <property type="match status" value="2"/>
</dbReference>
<keyword evidence="3" id="KW-0962">Peroxisome biogenesis</keyword>
<organism evidence="12 13">
    <name type="scientific">Jatropha curcas</name>
    <name type="common">Barbados nut</name>
    <dbReference type="NCBI Taxonomy" id="180498"/>
    <lineage>
        <taxon>Eukaryota</taxon>
        <taxon>Viridiplantae</taxon>
        <taxon>Streptophyta</taxon>
        <taxon>Embryophyta</taxon>
        <taxon>Tracheophyta</taxon>
        <taxon>Spermatophyta</taxon>
        <taxon>Magnoliopsida</taxon>
        <taxon>eudicotyledons</taxon>
        <taxon>Gunneridae</taxon>
        <taxon>Pentapetalae</taxon>
        <taxon>rosids</taxon>
        <taxon>fabids</taxon>
        <taxon>Malpighiales</taxon>
        <taxon>Euphorbiaceae</taxon>
        <taxon>Crotonoideae</taxon>
        <taxon>Jatropheae</taxon>
        <taxon>Jatropha</taxon>
    </lineage>
</organism>
<dbReference type="EMBL" id="KK914782">
    <property type="protein sequence ID" value="KDP28105.1"/>
    <property type="molecule type" value="Genomic_DNA"/>
</dbReference>
<evidence type="ECO:0000256" key="8">
    <source>
        <dbReference type="ARBA" id="ARBA00034811"/>
    </source>
</evidence>
<feature type="domain" description="AAA+ ATPase" evidence="11">
    <location>
        <begin position="693"/>
        <end position="833"/>
    </location>
</feature>
<dbReference type="FunFam" id="3.40.50.300:FF:001716">
    <property type="entry name" value="Peroxisome biogenesis protein 6"/>
    <property type="match status" value="1"/>
</dbReference>
<dbReference type="FunFam" id="3.40.50.300:FF:000109">
    <property type="entry name" value="Peroxisomal biogenesis factor 6"/>
    <property type="match status" value="1"/>
</dbReference>
<comment type="subcellular location">
    <subcellularLocation>
        <location evidence="1">Membrane</location>
    </subcellularLocation>
</comment>
<reference evidence="12 13" key="1">
    <citation type="journal article" date="2014" name="PLoS ONE">
        <title>Global Analysis of Gene Expression Profiles in Physic Nut (Jatropha curcas L.) Seedlings Exposed to Salt Stress.</title>
        <authorList>
            <person name="Zhang L."/>
            <person name="Zhang C."/>
            <person name="Wu P."/>
            <person name="Chen Y."/>
            <person name="Li M."/>
            <person name="Jiang H."/>
            <person name="Wu G."/>
        </authorList>
    </citation>
    <scope>NUCLEOTIDE SEQUENCE [LARGE SCALE GENOMIC DNA]</scope>
    <source>
        <strain evidence="13">cv. GZQX0401</strain>
        <tissue evidence="12">Young leaves</tissue>
    </source>
</reference>
<dbReference type="PANTHER" id="PTHR23077">
    <property type="entry name" value="AAA-FAMILY ATPASE"/>
    <property type="match status" value="1"/>
</dbReference>
<dbReference type="STRING" id="180498.A0A067K770"/>
<evidence type="ECO:0000256" key="2">
    <source>
        <dbReference type="ARBA" id="ARBA00006914"/>
    </source>
</evidence>
<dbReference type="KEGG" id="jcu:105642473"/>
<evidence type="ECO:0000256" key="7">
    <source>
        <dbReference type="ARBA" id="ARBA00023136"/>
    </source>
</evidence>